<feature type="region of interest" description="Disordered" evidence="1">
    <location>
        <begin position="579"/>
        <end position="615"/>
    </location>
</feature>
<dbReference type="InterPro" id="IPR023393">
    <property type="entry name" value="START-like_dom_sf"/>
</dbReference>
<name>A0AAV0UE85_HYABA</name>
<evidence type="ECO:0000313" key="2">
    <source>
        <dbReference type="EMBL" id="CAI5733521.1"/>
    </source>
</evidence>
<evidence type="ECO:0008006" key="4">
    <source>
        <dbReference type="Google" id="ProtNLM"/>
    </source>
</evidence>
<accession>A0AAV0UE85</accession>
<dbReference type="Gene3D" id="3.30.530.20">
    <property type="match status" value="1"/>
</dbReference>
<dbReference type="InterPro" id="IPR052727">
    <property type="entry name" value="Rab4/Rab5_effector"/>
</dbReference>
<dbReference type="PANTHER" id="PTHR13510:SF44">
    <property type="entry name" value="RABENOSYN-5"/>
    <property type="match status" value="1"/>
</dbReference>
<dbReference type="Proteomes" id="UP001162031">
    <property type="component" value="Unassembled WGS sequence"/>
</dbReference>
<proteinExistence type="predicted"/>
<feature type="compositionally biased region" description="Low complexity" evidence="1">
    <location>
        <begin position="596"/>
        <end position="609"/>
    </location>
</feature>
<dbReference type="EMBL" id="CANTFL010001204">
    <property type="protein sequence ID" value="CAI5733521.1"/>
    <property type="molecule type" value="Genomic_DNA"/>
</dbReference>
<evidence type="ECO:0000313" key="3">
    <source>
        <dbReference type="Proteomes" id="UP001162031"/>
    </source>
</evidence>
<comment type="caution">
    <text evidence="2">The sequence shown here is derived from an EMBL/GenBank/DDBJ whole genome shotgun (WGS) entry which is preliminary data.</text>
</comment>
<protein>
    <recommendedName>
        <fullName evidence="4">FYVE-type domain-containing protein</fullName>
    </recommendedName>
</protein>
<feature type="compositionally biased region" description="Acidic residues" evidence="1">
    <location>
        <begin position="458"/>
        <end position="468"/>
    </location>
</feature>
<reference evidence="2" key="1">
    <citation type="submission" date="2022-12" db="EMBL/GenBank/DDBJ databases">
        <authorList>
            <person name="Webb A."/>
        </authorList>
    </citation>
    <scope>NUCLEOTIDE SEQUENCE</scope>
    <source>
        <strain evidence="2">Hp1</strain>
    </source>
</reference>
<dbReference type="AlphaFoldDB" id="A0AAV0UE85"/>
<organism evidence="2 3">
    <name type="scientific">Hyaloperonospora brassicae</name>
    <name type="common">Brassica downy mildew</name>
    <name type="synonym">Peronospora brassicae</name>
    <dbReference type="NCBI Taxonomy" id="162125"/>
    <lineage>
        <taxon>Eukaryota</taxon>
        <taxon>Sar</taxon>
        <taxon>Stramenopiles</taxon>
        <taxon>Oomycota</taxon>
        <taxon>Peronosporomycetes</taxon>
        <taxon>Peronosporales</taxon>
        <taxon>Peronosporaceae</taxon>
        <taxon>Hyaloperonospora</taxon>
    </lineage>
</organism>
<keyword evidence="3" id="KW-1185">Reference proteome</keyword>
<gene>
    <name evidence="2" type="ORF">HBR001_LOCUS5869</name>
</gene>
<dbReference type="PANTHER" id="PTHR13510">
    <property type="entry name" value="FYVE-FINGER-CONTAINING RAB5 EFFECTOR PROTEIN RABENOSYN-5-RELATED"/>
    <property type="match status" value="1"/>
</dbReference>
<feature type="compositionally biased region" description="Low complexity" evidence="1">
    <location>
        <begin position="435"/>
        <end position="454"/>
    </location>
</feature>
<evidence type="ECO:0000256" key="1">
    <source>
        <dbReference type="SAM" id="MobiDB-lite"/>
    </source>
</evidence>
<sequence>MRFPLSRAPFGNYPALSAAQIGRIEFLVQQTLVETVAEYETHQHQHRRLLPRSQYKVVKRVENLICYRHRSGVAPAETIKGPSSAPDVGNDDTGDASYRAPKLLTIGSMAGTLEDVMYGLLATDTTSTFIRASYTNEELVDAELLHCIESPTVANPFQFCGIKWHVLELTKVTTKRDFVFVEASGILVRPNGERLGYYVMHSVDLPGLGVLSEKHQVLRARVASCNLFRQLANHTVDVYMTGLVDLSGYIPCAVATASTVTTILKLALAVECARSKKLEYLLEQQQFKRAHGLVHANDSNNCSSSNTTCKSSSNGHRANGSAKWSKVHGSTEPCAICTTALHRFRSIAYCELCSEAVCSRCRVTKRLSYRVARPKELKQKNTIFCTACVAKGSIFSAADVARVELTAQSSMGTKPTRRRDDDVVATQLHRFLSSPKTLSSDTSASSSSLAHSRLYAPVEEDEDEDDVEPLYPRRRSLSTNDSDVPVRKRTLSYPPGIGNANELRWREPNFTGSLSSCSDYLGSDYLDSDYWDNDDCPDSDDYVDSDDYLNSEFYETEAGRRKTQPPNAFSELPEFSETSLDPLASSLPPKATAKNSTSSSSSSSSSPSSMEFQARRQRELIRRMEELRQNAESVYQLTRRNTQTMRYGGRVVEVASHLHHDGRLGHRLGGRALVQLEAPCYK</sequence>
<feature type="region of interest" description="Disordered" evidence="1">
    <location>
        <begin position="435"/>
        <end position="493"/>
    </location>
</feature>